<sequence>MPTPSYSPRRGNNLTEYFSKSGAENTATSMHPPRRENNLTDYFSKSGAGNKATTTFSPRRAKQKVTPNIPFHRRFNYMHDSERNKPQKWVHCLDLITPKLQGMKEESRKKVVSSNDSDVRRLAQLIFTDVSKFNAEDMVSILSQISKIRIRMYQWDQNAITMIFNIIIKGSVHSFHTLKAGVKELIAKWHLDLSMMRVFLEQTRIFRPPCIDITGYQGFSKKPGGVIPYTKPDKPKKYRDPNVSCQSKEKHEPYDNENP</sequence>
<evidence type="ECO:0000256" key="1">
    <source>
        <dbReference type="SAM" id="MobiDB-lite"/>
    </source>
</evidence>
<feature type="compositionally biased region" description="Basic and acidic residues" evidence="1">
    <location>
        <begin position="231"/>
        <end position="240"/>
    </location>
</feature>
<dbReference type="Proteomes" id="UP001231518">
    <property type="component" value="Chromosome 30"/>
</dbReference>
<feature type="compositionally biased region" description="Basic and acidic residues" evidence="1">
    <location>
        <begin position="247"/>
        <end position="259"/>
    </location>
</feature>
<dbReference type="AlphaFoldDB" id="A0AAD7Y921"/>
<evidence type="ECO:0000313" key="3">
    <source>
        <dbReference type="Proteomes" id="UP001231518"/>
    </source>
</evidence>
<gene>
    <name evidence="2" type="ORF">PYW07_012670</name>
</gene>
<comment type="caution">
    <text evidence="2">The sequence shown here is derived from an EMBL/GenBank/DDBJ whole genome shotgun (WGS) entry which is preliminary data.</text>
</comment>
<feature type="region of interest" description="Disordered" evidence="1">
    <location>
        <begin position="23"/>
        <end position="63"/>
    </location>
</feature>
<organism evidence="2 3">
    <name type="scientific">Mythimna separata</name>
    <name type="common">Oriental armyworm</name>
    <name type="synonym">Pseudaletia separata</name>
    <dbReference type="NCBI Taxonomy" id="271217"/>
    <lineage>
        <taxon>Eukaryota</taxon>
        <taxon>Metazoa</taxon>
        <taxon>Ecdysozoa</taxon>
        <taxon>Arthropoda</taxon>
        <taxon>Hexapoda</taxon>
        <taxon>Insecta</taxon>
        <taxon>Pterygota</taxon>
        <taxon>Neoptera</taxon>
        <taxon>Endopterygota</taxon>
        <taxon>Lepidoptera</taxon>
        <taxon>Glossata</taxon>
        <taxon>Ditrysia</taxon>
        <taxon>Noctuoidea</taxon>
        <taxon>Noctuidae</taxon>
        <taxon>Noctuinae</taxon>
        <taxon>Hadenini</taxon>
        <taxon>Mythimna</taxon>
    </lineage>
</organism>
<reference evidence="2" key="1">
    <citation type="submission" date="2023-03" db="EMBL/GenBank/DDBJ databases">
        <title>Chromosome-level genomes of two armyworms, Mythimna separata and Mythimna loreyi, provide insights into the biosynthesis and reception of sex pheromones.</title>
        <authorList>
            <person name="Zhao H."/>
        </authorList>
    </citation>
    <scope>NUCLEOTIDE SEQUENCE</scope>
    <source>
        <strain evidence="2">BeijingLab</strain>
        <tissue evidence="2">Pupa</tissue>
    </source>
</reference>
<protein>
    <submittedName>
        <fullName evidence="2">Uncharacterized protein</fullName>
    </submittedName>
</protein>
<proteinExistence type="predicted"/>
<feature type="region of interest" description="Disordered" evidence="1">
    <location>
        <begin position="222"/>
        <end position="259"/>
    </location>
</feature>
<evidence type="ECO:0000313" key="2">
    <source>
        <dbReference type="EMBL" id="KAJ8706592.1"/>
    </source>
</evidence>
<dbReference type="EMBL" id="JARGEI010000028">
    <property type="protein sequence ID" value="KAJ8706592.1"/>
    <property type="molecule type" value="Genomic_DNA"/>
</dbReference>
<keyword evidence="3" id="KW-1185">Reference proteome</keyword>
<accession>A0AAD7Y921</accession>
<name>A0AAD7Y921_MYTSE</name>